<keyword evidence="2" id="KW-1185">Reference proteome</keyword>
<reference evidence="1 2" key="1">
    <citation type="journal article" date="2022" name="Hortic Res">
        <title>A haplotype resolved chromosomal level avocado genome allows analysis of novel avocado genes.</title>
        <authorList>
            <person name="Nath O."/>
            <person name="Fletcher S.J."/>
            <person name="Hayward A."/>
            <person name="Shaw L.M."/>
            <person name="Masouleh A.K."/>
            <person name="Furtado A."/>
            <person name="Henry R.J."/>
            <person name="Mitter N."/>
        </authorList>
    </citation>
    <scope>NUCLEOTIDE SEQUENCE [LARGE SCALE GENOMIC DNA]</scope>
    <source>
        <strain evidence="2">cv. Hass</strain>
    </source>
</reference>
<evidence type="ECO:0000313" key="2">
    <source>
        <dbReference type="Proteomes" id="UP001234297"/>
    </source>
</evidence>
<name>A0ACC2MNR2_PERAE</name>
<proteinExistence type="predicted"/>
<accession>A0ACC2MNR2</accession>
<comment type="caution">
    <text evidence="1">The sequence shown here is derived from an EMBL/GenBank/DDBJ whole genome shotgun (WGS) entry which is preliminary data.</text>
</comment>
<dbReference type="Proteomes" id="UP001234297">
    <property type="component" value="Chromosome 1"/>
</dbReference>
<protein>
    <submittedName>
        <fullName evidence="1">Uncharacterized protein</fullName>
    </submittedName>
</protein>
<sequence length="156" mass="18038">MAETLARKATKRIEYDRLGSLPDNVLHHILSFLDMKDVFLTRKLSRKWWKLSTSVSNLNFDNPKQLGEDADFIKFINLALIHNTARKIDKFRLSFDYDGTEHLPAVISWINFAMNKGVQGLDLEFNKYYVSHAIPVAFTAIQMRNVDITEAQDFAD</sequence>
<evidence type="ECO:0000313" key="1">
    <source>
        <dbReference type="EMBL" id="KAJ8647382.1"/>
    </source>
</evidence>
<dbReference type="EMBL" id="CM056809">
    <property type="protein sequence ID" value="KAJ8647382.1"/>
    <property type="molecule type" value="Genomic_DNA"/>
</dbReference>
<gene>
    <name evidence="1" type="ORF">MRB53_000405</name>
</gene>
<organism evidence="1 2">
    <name type="scientific">Persea americana</name>
    <name type="common">Avocado</name>
    <dbReference type="NCBI Taxonomy" id="3435"/>
    <lineage>
        <taxon>Eukaryota</taxon>
        <taxon>Viridiplantae</taxon>
        <taxon>Streptophyta</taxon>
        <taxon>Embryophyta</taxon>
        <taxon>Tracheophyta</taxon>
        <taxon>Spermatophyta</taxon>
        <taxon>Magnoliopsida</taxon>
        <taxon>Magnoliidae</taxon>
        <taxon>Laurales</taxon>
        <taxon>Lauraceae</taxon>
        <taxon>Persea</taxon>
    </lineage>
</organism>